<dbReference type="InterPro" id="IPR039808">
    <property type="entry name" value="Cadherin"/>
</dbReference>
<dbReference type="PRINTS" id="PR00205">
    <property type="entry name" value="CADHERIN"/>
</dbReference>
<keyword evidence="11" id="KW-0325">Glycoprotein</keyword>
<evidence type="ECO:0000256" key="10">
    <source>
        <dbReference type="ARBA" id="ARBA00023136"/>
    </source>
</evidence>
<dbReference type="GO" id="GO:0008013">
    <property type="term" value="F:beta-catenin binding"/>
    <property type="evidence" value="ECO:0007669"/>
    <property type="project" value="TreeGrafter"/>
</dbReference>
<dbReference type="Pfam" id="PF00028">
    <property type="entry name" value="Cadherin"/>
    <property type="match status" value="4"/>
</dbReference>
<evidence type="ECO:0000256" key="12">
    <source>
        <dbReference type="PROSITE-ProRule" id="PRU00043"/>
    </source>
</evidence>
<feature type="transmembrane region" description="Helical" evidence="13">
    <location>
        <begin position="671"/>
        <end position="698"/>
    </location>
</feature>
<feature type="domain" description="Cadherin" evidence="15">
    <location>
        <begin position="347"/>
        <end position="459"/>
    </location>
</feature>
<dbReference type="PROSITE" id="PS00232">
    <property type="entry name" value="CADHERIN_1"/>
    <property type="match status" value="2"/>
</dbReference>
<dbReference type="PANTHER" id="PTHR24027:SF78">
    <property type="entry name" value="CADHERIN-LIKE PROTEIN 26"/>
    <property type="match status" value="1"/>
</dbReference>
<dbReference type="SMART" id="SM01055">
    <property type="entry name" value="Cadherin_pro"/>
    <property type="match status" value="1"/>
</dbReference>
<dbReference type="FunFam" id="2.60.40.60:FF:000027">
    <property type="entry name" value="Cadherin 2"/>
    <property type="match status" value="1"/>
</dbReference>
<keyword evidence="8" id="KW-0130">Cell adhesion</keyword>
<keyword evidence="9 13" id="KW-1133">Transmembrane helix</keyword>
<dbReference type="FunFam" id="2.60.40.60:FF:000019">
    <property type="entry name" value="Cadherin 2"/>
    <property type="match status" value="1"/>
</dbReference>
<keyword evidence="2" id="KW-1003">Cell membrane</keyword>
<feature type="domain" description="Cadherin" evidence="15">
    <location>
        <begin position="128"/>
        <end position="239"/>
    </location>
</feature>
<dbReference type="PANTHER" id="PTHR24027">
    <property type="entry name" value="CADHERIN-23"/>
    <property type="match status" value="1"/>
</dbReference>
<dbReference type="InterPro" id="IPR002126">
    <property type="entry name" value="Cadherin-like_dom"/>
</dbReference>
<evidence type="ECO:0000256" key="6">
    <source>
        <dbReference type="ARBA" id="ARBA00022737"/>
    </source>
</evidence>
<dbReference type="Proteomes" id="UP001046870">
    <property type="component" value="Chromosome 24"/>
</dbReference>
<dbReference type="GO" id="GO:0044331">
    <property type="term" value="P:cell-cell adhesion mediated by cadherin"/>
    <property type="evidence" value="ECO:0007669"/>
    <property type="project" value="TreeGrafter"/>
</dbReference>
<reference evidence="16" key="1">
    <citation type="submission" date="2021-01" db="EMBL/GenBank/DDBJ databases">
        <authorList>
            <person name="Zahm M."/>
            <person name="Roques C."/>
            <person name="Cabau C."/>
            <person name="Klopp C."/>
            <person name="Donnadieu C."/>
            <person name="Jouanno E."/>
            <person name="Lampietro C."/>
            <person name="Louis A."/>
            <person name="Herpin A."/>
            <person name="Echchiki A."/>
            <person name="Berthelot C."/>
            <person name="Parey E."/>
            <person name="Roest-Crollius H."/>
            <person name="Braasch I."/>
            <person name="Postlethwait J."/>
            <person name="Bobe J."/>
            <person name="Montfort J."/>
            <person name="Bouchez O."/>
            <person name="Begum T."/>
            <person name="Mejri S."/>
            <person name="Adams A."/>
            <person name="Chen W.-J."/>
            <person name="Guiguen Y."/>
        </authorList>
    </citation>
    <scope>NUCLEOTIDE SEQUENCE</scope>
    <source>
        <strain evidence="16">YG-15Mar2019-1</strain>
        <tissue evidence="16">Brain</tissue>
    </source>
</reference>
<feature type="chain" id="PRO_5038371449" description="Cadherin domain-containing protein" evidence="14">
    <location>
        <begin position="21"/>
        <end position="844"/>
    </location>
</feature>
<keyword evidence="6" id="KW-0677">Repeat</keyword>
<dbReference type="GO" id="GO:0007043">
    <property type="term" value="P:cell-cell junction assembly"/>
    <property type="evidence" value="ECO:0007669"/>
    <property type="project" value="TreeGrafter"/>
</dbReference>
<dbReference type="FunFam" id="2.60.40.60:FF:000031">
    <property type="entry name" value="Cadherin 3"/>
    <property type="match status" value="1"/>
</dbReference>
<dbReference type="CDD" id="cd11304">
    <property type="entry name" value="Cadherin_repeat"/>
    <property type="match status" value="3"/>
</dbReference>
<feature type="domain" description="Cadherin" evidence="15">
    <location>
        <begin position="579"/>
        <end position="665"/>
    </location>
</feature>
<keyword evidence="7 12" id="KW-0106">Calcium</keyword>
<evidence type="ECO:0000256" key="8">
    <source>
        <dbReference type="ARBA" id="ARBA00022889"/>
    </source>
</evidence>
<evidence type="ECO:0000256" key="7">
    <source>
        <dbReference type="ARBA" id="ARBA00022837"/>
    </source>
</evidence>
<dbReference type="InterPro" id="IPR015919">
    <property type="entry name" value="Cadherin-like_sf"/>
</dbReference>
<organism evidence="16 17">
    <name type="scientific">Megalops atlanticus</name>
    <name type="common">Tarpon</name>
    <name type="synonym">Clupea gigantea</name>
    <dbReference type="NCBI Taxonomy" id="7932"/>
    <lineage>
        <taxon>Eukaryota</taxon>
        <taxon>Metazoa</taxon>
        <taxon>Chordata</taxon>
        <taxon>Craniata</taxon>
        <taxon>Vertebrata</taxon>
        <taxon>Euteleostomi</taxon>
        <taxon>Actinopterygii</taxon>
        <taxon>Neopterygii</taxon>
        <taxon>Teleostei</taxon>
        <taxon>Elopiformes</taxon>
        <taxon>Megalopidae</taxon>
        <taxon>Megalops</taxon>
    </lineage>
</organism>
<dbReference type="FunFam" id="2.60.40.60:FF:000020">
    <property type="entry name" value="Dachsous cadherin-related 1b"/>
    <property type="match status" value="1"/>
</dbReference>
<dbReference type="GO" id="GO:0016342">
    <property type="term" value="C:catenin complex"/>
    <property type="evidence" value="ECO:0007669"/>
    <property type="project" value="TreeGrafter"/>
</dbReference>
<dbReference type="AlphaFoldDB" id="A0A9D3PB26"/>
<comment type="subcellular location">
    <subcellularLocation>
        <location evidence="1">Cell membrane</location>
        <topology evidence="1">Single-pass type I membrane protein</topology>
    </subcellularLocation>
</comment>
<evidence type="ECO:0000313" key="16">
    <source>
        <dbReference type="EMBL" id="KAG7455189.1"/>
    </source>
</evidence>
<dbReference type="GO" id="GO:0055113">
    <property type="term" value="P:epiboly involved in gastrulation with mouth forming second"/>
    <property type="evidence" value="ECO:0007669"/>
    <property type="project" value="UniProtKB-ARBA"/>
</dbReference>
<dbReference type="SUPFAM" id="SSF49313">
    <property type="entry name" value="Cadherin-like"/>
    <property type="match status" value="6"/>
</dbReference>
<evidence type="ECO:0000256" key="11">
    <source>
        <dbReference type="ARBA" id="ARBA00023180"/>
    </source>
</evidence>
<sequence>MANWLHFGVFVFFMVVLRSAKSCLPSSIQASVPQDVVAGYIISRVNLDRCGDAGLVLTSSDPGFALRRDGSIVSHQFLRVPPQGRTFSVWVQDQNGHGSKMDVSLSQRARQVGSKEPSNGVLRRSKRRWSFLPFHITENAPPPFPKDIDQIGSDTSVNYTVYYKLEGPGVTEPPINVFSVAMVNGRTAMLKVNKPVDREQYPQFKFTAKVINTRTGEYTDLPLTITVDVDDVNDNAPTFSGPLEFQVLEQCSPGTVVGQVNATDRDDPNTPHAQINYSLLSGSDLFLINPTTGVITTKSGALDREVKDKHFVTVVIKDMNGAEKCLSNTATATILLKDINDNPPTFKEKTYNVKIEENKGDTLILRIPVDDKDLQNTPNWKALCKITKGNETGNFKIETDPKTNECLLYVTKPLDYEKNKSLRLEVVAENEAPLSGTTASWASIPVDVTVIDVDEGPEFRPPNLELWVEENKPNGTVIGTYTATDPETKSSAGMKYSKITDPASWIDVVANTGELKIANKVDRESSFVKNGTYIITVKAVDSSSKSGTGTVIIHVIDVNDNIPTAPEKLVLCEKSGELGSVVVNAEDRDQQPFSEPFTFELVDNQDKKWTLKSINGTAAVLQQTRELAKGLYNVHLLITDQQGIGEKQTVTVRICHCQNGACPAHQSSSALGVWGILAMLLAFALLLLLCIFCAIVCVKERNIFEIDGGDTSGIIMKSNLEAPGDEVTAPILVPSPDIGQMVKGPLIDGSHIGVTNISAVGGMPVTTQNGFQQISQGMSQSQNGYSTGAYGVGAHAVDGHFLTLKEASTLNTWNTNALFLDQKLRYFLTEEEGATRRHPPLVRV</sequence>
<protein>
    <recommendedName>
        <fullName evidence="15">Cadherin domain-containing protein</fullName>
    </recommendedName>
</protein>
<dbReference type="InterPro" id="IPR014868">
    <property type="entry name" value="Cadherin_pro_dom"/>
</dbReference>
<dbReference type="GO" id="GO:0007156">
    <property type="term" value="P:homophilic cell adhesion via plasma membrane adhesion molecules"/>
    <property type="evidence" value="ECO:0007669"/>
    <property type="project" value="InterPro"/>
</dbReference>
<feature type="signal peptide" evidence="14">
    <location>
        <begin position="1"/>
        <end position="20"/>
    </location>
</feature>
<keyword evidence="17" id="KW-1185">Reference proteome</keyword>
<evidence type="ECO:0000256" key="3">
    <source>
        <dbReference type="ARBA" id="ARBA00022692"/>
    </source>
</evidence>
<evidence type="ECO:0000256" key="1">
    <source>
        <dbReference type="ARBA" id="ARBA00004251"/>
    </source>
</evidence>
<evidence type="ECO:0000313" key="17">
    <source>
        <dbReference type="Proteomes" id="UP001046870"/>
    </source>
</evidence>
<dbReference type="EMBL" id="JAFDVH010000024">
    <property type="protein sequence ID" value="KAG7455189.1"/>
    <property type="molecule type" value="Genomic_DNA"/>
</dbReference>
<dbReference type="Gene3D" id="2.60.40.60">
    <property type="entry name" value="Cadherins"/>
    <property type="match status" value="5"/>
</dbReference>
<evidence type="ECO:0000256" key="2">
    <source>
        <dbReference type="ARBA" id="ARBA00022475"/>
    </source>
</evidence>
<dbReference type="OrthoDB" id="6079678at2759"/>
<dbReference type="GO" id="GO:0016477">
    <property type="term" value="P:cell migration"/>
    <property type="evidence" value="ECO:0007669"/>
    <property type="project" value="TreeGrafter"/>
</dbReference>
<dbReference type="SMART" id="SM00112">
    <property type="entry name" value="CA"/>
    <property type="match status" value="4"/>
</dbReference>
<evidence type="ECO:0000256" key="4">
    <source>
        <dbReference type="ARBA" id="ARBA00022723"/>
    </source>
</evidence>
<keyword evidence="5 14" id="KW-0732">Signal</keyword>
<dbReference type="GO" id="GO:0045296">
    <property type="term" value="F:cadherin binding"/>
    <property type="evidence" value="ECO:0007669"/>
    <property type="project" value="TreeGrafter"/>
</dbReference>
<evidence type="ECO:0000256" key="9">
    <source>
        <dbReference type="ARBA" id="ARBA00022989"/>
    </source>
</evidence>
<dbReference type="GO" id="GO:0000902">
    <property type="term" value="P:cell morphogenesis"/>
    <property type="evidence" value="ECO:0007669"/>
    <property type="project" value="TreeGrafter"/>
</dbReference>
<gene>
    <name evidence="16" type="ORF">MATL_G00253950</name>
</gene>
<evidence type="ECO:0000256" key="5">
    <source>
        <dbReference type="ARBA" id="ARBA00022729"/>
    </source>
</evidence>
<keyword evidence="3 13" id="KW-0812">Transmembrane</keyword>
<evidence type="ECO:0000259" key="15">
    <source>
        <dbReference type="PROSITE" id="PS50268"/>
    </source>
</evidence>
<comment type="caution">
    <text evidence="16">The sequence shown here is derived from an EMBL/GenBank/DDBJ whole genome shotgun (WGS) entry which is preliminary data.</text>
</comment>
<dbReference type="GO" id="GO:0016339">
    <property type="term" value="P:calcium-dependent cell-cell adhesion via plasma membrane cell adhesion molecules"/>
    <property type="evidence" value="ECO:0007669"/>
    <property type="project" value="TreeGrafter"/>
</dbReference>
<dbReference type="FunFam" id="2.60.40.60:FF:000011">
    <property type="entry name" value="Cadherin 1"/>
    <property type="match status" value="1"/>
</dbReference>
<keyword evidence="10 13" id="KW-0472">Membrane</keyword>
<name>A0A9D3PB26_MEGAT</name>
<dbReference type="GO" id="GO:0005912">
    <property type="term" value="C:adherens junction"/>
    <property type="evidence" value="ECO:0007669"/>
    <property type="project" value="TreeGrafter"/>
</dbReference>
<dbReference type="InterPro" id="IPR020894">
    <property type="entry name" value="Cadherin_CS"/>
</dbReference>
<evidence type="ECO:0000256" key="13">
    <source>
        <dbReference type="SAM" id="Phobius"/>
    </source>
</evidence>
<proteinExistence type="predicted"/>
<dbReference type="GO" id="GO:0005509">
    <property type="term" value="F:calcium ion binding"/>
    <property type="evidence" value="ECO:0007669"/>
    <property type="project" value="UniProtKB-UniRule"/>
</dbReference>
<evidence type="ECO:0000256" key="14">
    <source>
        <dbReference type="SAM" id="SignalP"/>
    </source>
</evidence>
<feature type="domain" description="Cadherin" evidence="15">
    <location>
        <begin position="460"/>
        <end position="565"/>
    </location>
</feature>
<dbReference type="GO" id="GO:0060027">
    <property type="term" value="P:convergent extension involved in gastrulation"/>
    <property type="evidence" value="ECO:0007669"/>
    <property type="project" value="UniProtKB-ARBA"/>
</dbReference>
<dbReference type="PROSITE" id="PS50268">
    <property type="entry name" value="CADHERIN_2"/>
    <property type="match status" value="5"/>
</dbReference>
<feature type="domain" description="Cadherin" evidence="15">
    <location>
        <begin position="239"/>
        <end position="346"/>
    </location>
</feature>
<keyword evidence="4" id="KW-0479">Metal-binding</keyword>
<dbReference type="GO" id="GO:0034332">
    <property type="term" value="P:adherens junction organization"/>
    <property type="evidence" value="ECO:0007669"/>
    <property type="project" value="TreeGrafter"/>
</dbReference>
<accession>A0A9D3PB26</accession>